<name>A0ABK0L0N8_RAT</name>
<evidence type="ECO:0000259" key="3">
    <source>
        <dbReference type="PROSITE" id="PS51526"/>
    </source>
</evidence>
<dbReference type="Pfam" id="PF14621">
    <property type="entry name" value="RFX5_DNA_bdg"/>
    <property type="match status" value="1"/>
</dbReference>
<feature type="compositionally biased region" description="Basic and acidic residues" evidence="2">
    <location>
        <begin position="524"/>
        <end position="535"/>
    </location>
</feature>
<dbReference type="SUPFAM" id="SSF46785">
    <property type="entry name" value="Winged helix' DNA-binding domain"/>
    <property type="match status" value="1"/>
</dbReference>
<dbReference type="InterPro" id="IPR039779">
    <property type="entry name" value="RFX-like"/>
</dbReference>
<dbReference type="Proteomes" id="UP000002494">
    <property type="component" value="Chromosome 2"/>
</dbReference>
<reference evidence="4" key="1">
    <citation type="submission" date="2024-01" db="EMBL/GenBank/DDBJ databases">
        <title>GRCr8: a new rat reference genome assembly contstructed from accurate long reads and long range scaffolding.</title>
        <authorList>
            <person name="Doris P.A."/>
            <person name="Kalbfleisch T."/>
            <person name="Li K."/>
            <person name="Howe K."/>
            <person name="Wood J."/>
        </authorList>
    </citation>
    <scope>NUCLEOTIDE SEQUENCE [LARGE SCALE GENOMIC DNA]</scope>
    <source>
        <strain evidence="4">Brown Norway</strain>
    </source>
</reference>
<dbReference type="InterPro" id="IPR036390">
    <property type="entry name" value="WH_DNA-bd_sf"/>
</dbReference>
<dbReference type="Gene3D" id="1.10.10.10">
    <property type="entry name" value="Winged helix-like DNA-binding domain superfamily/Winged helix DNA-binding domain"/>
    <property type="match status" value="1"/>
</dbReference>
<dbReference type="PANTHER" id="PTHR12619">
    <property type="entry name" value="RFX TRANSCRIPTION FACTOR FAMILY"/>
    <property type="match status" value="1"/>
</dbReference>
<feature type="domain" description="RFX-type winged-helix" evidence="3">
    <location>
        <begin position="126"/>
        <end position="202"/>
    </location>
</feature>
<feature type="compositionally biased region" description="Basic and acidic residues" evidence="2">
    <location>
        <begin position="312"/>
        <end position="344"/>
    </location>
</feature>
<feature type="compositionally biased region" description="Basic residues" evidence="2">
    <location>
        <begin position="564"/>
        <end position="574"/>
    </location>
</feature>
<keyword evidence="1" id="KW-0238">DNA-binding</keyword>
<gene>
    <name evidence="4" type="primary">Rfx5</name>
</gene>
<feature type="region of interest" description="Disordered" evidence="2">
    <location>
        <begin position="685"/>
        <end position="716"/>
    </location>
</feature>
<evidence type="ECO:0000256" key="1">
    <source>
        <dbReference type="ARBA" id="ARBA00023125"/>
    </source>
</evidence>
<feature type="compositionally biased region" description="Basic and acidic residues" evidence="2">
    <location>
        <begin position="548"/>
        <end position="563"/>
    </location>
</feature>
<dbReference type="Gene3D" id="6.10.140.1290">
    <property type="match status" value="1"/>
</dbReference>
<evidence type="ECO:0000313" key="5">
    <source>
        <dbReference type="Proteomes" id="UP000002494"/>
    </source>
</evidence>
<feature type="compositionally biased region" description="Basic and acidic residues" evidence="2">
    <location>
        <begin position="605"/>
        <end position="618"/>
    </location>
</feature>
<dbReference type="PANTHER" id="PTHR12619:SF18">
    <property type="entry name" value="DNA-BINDING PROTEIN RFX5"/>
    <property type="match status" value="1"/>
</dbReference>
<evidence type="ECO:0007829" key="6">
    <source>
        <dbReference type="PeptideAtlas" id="A0ABK0L0N8"/>
    </source>
</evidence>
<keyword evidence="5" id="KW-1185">Reference proteome</keyword>
<feature type="region of interest" description="Disordered" evidence="2">
    <location>
        <begin position="415"/>
        <end position="662"/>
    </location>
</feature>
<reference evidence="4" key="2">
    <citation type="submission" date="2025-08" db="UniProtKB">
        <authorList>
            <consortium name="Ensembl"/>
        </authorList>
    </citation>
    <scope>IDENTIFICATION</scope>
    <source>
        <strain evidence="4">Brown Norway</strain>
    </source>
</reference>
<feature type="region of interest" description="Disordered" evidence="2">
    <location>
        <begin position="29"/>
        <end position="59"/>
    </location>
</feature>
<dbReference type="Pfam" id="PF02257">
    <property type="entry name" value="RFX_DNA_binding"/>
    <property type="match status" value="1"/>
</dbReference>
<proteinExistence type="evidence at protein level"/>
<dbReference type="InterPro" id="IPR036388">
    <property type="entry name" value="WH-like_DNA-bd_sf"/>
</dbReference>
<feature type="compositionally biased region" description="Gly residues" evidence="2">
    <location>
        <begin position="421"/>
        <end position="499"/>
    </location>
</feature>
<reference evidence="4" key="3">
    <citation type="submission" date="2025-09" db="UniProtKB">
        <authorList>
            <consortium name="Ensembl"/>
        </authorList>
    </citation>
    <scope>IDENTIFICATION</scope>
    <source>
        <strain evidence="4">Brown Norway</strain>
    </source>
</reference>
<dbReference type="Ensembl" id="ENSRNOT00000159540.1">
    <property type="protein sequence ID" value="ENSRNOP00000101702.1"/>
    <property type="gene ID" value="ENSRNOG00000021012.8"/>
</dbReference>
<organism evidence="4 5">
    <name type="scientific">Rattus norvegicus</name>
    <name type="common">Rat</name>
    <dbReference type="NCBI Taxonomy" id="10116"/>
    <lineage>
        <taxon>Eukaryota</taxon>
        <taxon>Metazoa</taxon>
        <taxon>Chordata</taxon>
        <taxon>Craniata</taxon>
        <taxon>Vertebrata</taxon>
        <taxon>Euteleostomi</taxon>
        <taxon>Mammalia</taxon>
        <taxon>Eutheria</taxon>
        <taxon>Euarchontoglires</taxon>
        <taxon>Glires</taxon>
        <taxon>Rodentia</taxon>
        <taxon>Myomorpha</taxon>
        <taxon>Muroidea</taxon>
        <taxon>Muridae</taxon>
        <taxon>Murinae</taxon>
        <taxon>Rattus</taxon>
    </lineage>
</organism>
<accession>A0ABK0L0N8</accession>
<dbReference type="InterPro" id="IPR029298">
    <property type="entry name" value="RFX5_C"/>
</dbReference>
<feature type="compositionally biased region" description="Basic and acidic residues" evidence="2">
    <location>
        <begin position="705"/>
        <end position="716"/>
    </location>
</feature>
<feature type="region of interest" description="Disordered" evidence="2">
    <location>
        <begin position="284"/>
        <end position="351"/>
    </location>
</feature>
<keyword evidence="6" id="KW-1267">Proteomics identification</keyword>
<evidence type="ECO:0000256" key="2">
    <source>
        <dbReference type="SAM" id="MobiDB-lite"/>
    </source>
</evidence>
<dbReference type="SMART" id="SM01306">
    <property type="entry name" value="RFX5_DNA_bdg"/>
    <property type="match status" value="1"/>
</dbReference>
<dbReference type="RGD" id="1311677">
    <property type="gene designation" value="Rfx5"/>
</dbReference>
<dbReference type="Pfam" id="PF18326">
    <property type="entry name" value="RFX5_N"/>
    <property type="match status" value="1"/>
</dbReference>
<dbReference type="InterPro" id="IPR003150">
    <property type="entry name" value="DNA-bd_RFX"/>
</dbReference>
<protein>
    <submittedName>
        <fullName evidence="4">Regulatory factor X5</fullName>
    </submittedName>
</protein>
<sequence>MFVSLPTFQAKSMARSLLEDQRTLACRYSGSPHAGMAEDNPDAKSPKTGARPQGGAEAGEPTTLLQRLRGTISKAVQNKVEGILQEVQKFSDNDKLYLYLQLPSGPSTGDKSSEPSILSNEEYMYAYRWIRNHLEEHMDTCLPKQSVYDAYRKYCESLACCRPLSTANFGKIIREIFPDIKARRLGGRGQSKYCYSGIRRKTLVSMPPLPGLDLKGSESPEMGPEVSPAPRDELVEAACALTCDWAERILKRSFSSIVQVARYLLQQHLISARSAHAHVLKAGGLAEEEERGPRERSSCKSKNGVENLEGGGPKKPERPAQPPKELEARAGTDSPGRSERKKSVIDSSVPAASKPQVNALVARLPVLLPRAPRSLITPISGTLKVATLPLPTRVGGPQAAVPIINMILPPVPTLSGPGPGPGLGPRFGPGPGSGSGPGLGAGPGPGPGPGLGAGPGLGPGLGAGVGPGPGLGAGPGQRPGLRAGVGPGPGLGAGLGLGPGRVPPRAPILPRGTESREVGISGDPRPHDKGVKRTAEVPLSEASGQDPPVKEMKHETEDTVSEAKRKRGRPRKKTGGSGERNATPEKSAAAVNSPRSPRLLWETWGSKRENNLVGRPERPGAVGEAQRETVLAQGQEDGAVSKGEKSLSSQEAKEAEDKIPPVTSKVSVIKGRIQKEALQLVKGEADAATQGNKGLKGRVLQSSLTHEHKDPKATPP</sequence>
<evidence type="ECO:0000313" key="4">
    <source>
        <dbReference type="Ensembl" id="ENSRNOP00000101702.1"/>
    </source>
</evidence>
<dbReference type="PROSITE" id="PS51526">
    <property type="entry name" value="RFX_DBD"/>
    <property type="match status" value="1"/>
</dbReference>
<dbReference type="GeneTree" id="ENSGT01050000244970"/>